<dbReference type="Gene3D" id="3.20.20.70">
    <property type="entry name" value="Aldolase class I"/>
    <property type="match status" value="1"/>
</dbReference>
<dbReference type="eggNOG" id="COG0274">
    <property type="taxonomic scope" value="Bacteria"/>
</dbReference>
<dbReference type="PANTHER" id="PTHR10889">
    <property type="entry name" value="DEOXYRIBOSE-PHOSPHATE ALDOLASE"/>
    <property type="match status" value="1"/>
</dbReference>
<comment type="subcellular location">
    <subcellularLocation>
        <location evidence="7">Cytoplasm</location>
    </subcellularLocation>
</comment>
<accession>H9UIC7</accession>
<dbReference type="EC" id="4.1.2.4" evidence="7"/>
<dbReference type="GO" id="GO:0006018">
    <property type="term" value="P:2-deoxyribose 1-phosphate catabolic process"/>
    <property type="evidence" value="ECO:0007669"/>
    <property type="project" value="UniProtKB-UniRule"/>
</dbReference>
<evidence type="ECO:0000256" key="3">
    <source>
        <dbReference type="ARBA" id="ARBA00023239"/>
    </source>
</evidence>
<dbReference type="HOGENOM" id="CLU_053595_0_1_12"/>
<dbReference type="STRING" id="889378.Spiaf_1191"/>
<gene>
    <name evidence="7" type="primary">deoC</name>
    <name evidence="8" type="ordered locus">Spiaf_1191</name>
</gene>
<evidence type="ECO:0000256" key="2">
    <source>
        <dbReference type="ARBA" id="ARBA00022490"/>
    </source>
</evidence>
<keyword evidence="4 7" id="KW-0704">Schiff base</keyword>
<evidence type="ECO:0000256" key="1">
    <source>
        <dbReference type="ARBA" id="ARBA00010936"/>
    </source>
</evidence>
<comment type="similarity">
    <text evidence="1 7">Belongs to the DeoC/FbaB aldolase family. DeoC type 1 subfamily.</text>
</comment>
<dbReference type="GO" id="GO:0016052">
    <property type="term" value="P:carbohydrate catabolic process"/>
    <property type="evidence" value="ECO:0007669"/>
    <property type="project" value="TreeGrafter"/>
</dbReference>
<dbReference type="InterPro" id="IPR011343">
    <property type="entry name" value="DeoC"/>
</dbReference>
<dbReference type="PANTHER" id="PTHR10889:SF1">
    <property type="entry name" value="DEOXYRIBOSE-PHOSPHATE ALDOLASE"/>
    <property type="match status" value="1"/>
</dbReference>
<dbReference type="Pfam" id="PF01791">
    <property type="entry name" value="DeoC"/>
    <property type="match status" value="1"/>
</dbReference>
<proteinExistence type="inferred from homology"/>
<dbReference type="UniPathway" id="UPA00002">
    <property type="reaction ID" value="UER00468"/>
</dbReference>
<keyword evidence="9" id="KW-1185">Reference proteome</keyword>
<dbReference type="OrthoDB" id="9778711at2"/>
<comment type="pathway">
    <text evidence="7">Carbohydrate degradation; 2-deoxy-D-ribose 1-phosphate degradation; D-glyceraldehyde 3-phosphate and acetaldehyde from 2-deoxy-alpha-D-ribose 1-phosphate: step 2/2.</text>
</comment>
<organism evidence="8 9">
    <name type="scientific">Spirochaeta africana (strain ATCC 700263 / DSM 8902 / Z-7692)</name>
    <dbReference type="NCBI Taxonomy" id="889378"/>
    <lineage>
        <taxon>Bacteria</taxon>
        <taxon>Pseudomonadati</taxon>
        <taxon>Spirochaetota</taxon>
        <taxon>Spirochaetia</taxon>
        <taxon>Spirochaetales</taxon>
        <taxon>Spirochaetaceae</taxon>
        <taxon>Spirochaeta</taxon>
    </lineage>
</organism>
<name>H9UIC7_SPIAZ</name>
<dbReference type="GO" id="GO:0009264">
    <property type="term" value="P:deoxyribonucleotide catabolic process"/>
    <property type="evidence" value="ECO:0007669"/>
    <property type="project" value="UniProtKB-UniRule"/>
</dbReference>
<dbReference type="GO" id="GO:0004139">
    <property type="term" value="F:deoxyribose-phosphate aldolase activity"/>
    <property type="evidence" value="ECO:0007669"/>
    <property type="project" value="UniProtKB-UniRule"/>
</dbReference>
<feature type="active site" description="Proton donor/acceptor" evidence="7">
    <location>
        <position position="89"/>
    </location>
</feature>
<keyword evidence="2 7" id="KW-0963">Cytoplasm</keyword>
<evidence type="ECO:0000256" key="4">
    <source>
        <dbReference type="ARBA" id="ARBA00023270"/>
    </source>
</evidence>
<dbReference type="HAMAP" id="MF_00114">
    <property type="entry name" value="DeoC_type1"/>
    <property type="match status" value="1"/>
</dbReference>
<evidence type="ECO:0000256" key="6">
    <source>
        <dbReference type="ARBA" id="ARBA00056337"/>
    </source>
</evidence>
<dbReference type="NCBIfam" id="TIGR00126">
    <property type="entry name" value="deoC"/>
    <property type="match status" value="1"/>
</dbReference>
<dbReference type="KEGG" id="sfc:Spiaf_1191"/>
<dbReference type="GO" id="GO:0005737">
    <property type="term" value="C:cytoplasm"/>
    <property type="evidence" value="ECO:0007669"/>
    <property type="project" value="UniProtKB-SubCell"/>
</dbReference>
<dbReference type="SUPFAM" id="SSF51569">
    <property type="entry name" value="Aldolase"/>
    <property type="match status" value="1"/>
</dbReference>
<dbReference type="AlphaFoldDB" id="H9UIC7"/>
<dbReference type="SMART" id="SM01133">
    <property type="entry name" value="DeoC"/>
    <property type="match status" value="1"/>
</dbReference>
<dbReference type="Proteomes" id="UP000007383">
    <property type="component" value="Chromosome"/>
</dbReference>
<sequence length="220" mass="22799">MDIAQYIDHTLLKAVARSEDVEQLCREAVEYGFASVCVNSCWVPLASRLLQDSGVAVCTVVGFPLGAAASEAKAAEAALAVQQGAGEIDMVMNIGWLKSGMQQEVQDDISAVRAACPGAVLKVIIETCYLTDDEKRIACRCAVAAGADFVKTSTGFGTGGAIREDLELMLAEVGDAARVKASGGVRDRETAEDYIQLGVARLGTSSGVALAGGSAATEGY</sequence>
<comment type="catalytic activity">
    <reaction evidence="5 7">
        <text>2-deoxy-D-ribose 5-phosphate = D-glyceraldehyde 3-phosphate + acetaldehyde</text>
        <dbReference type="Rhea" id="RHEA:12821"/>
        <dbReference type="ChEBI" id="CHEBI:15343"/>
        <dbReference type="ChEBI" id="CHEBI:59776"/>
        <dbReference type="ChEBI" id="CHEBI:62877"/>
        <dbReference type="EC" id="4.1.2.4"/>
    </reaction>
</comment>
<dbReference type="InterPro" id="IPR028581">
    <property type="entry name" value="DeoC_typeI"/>
</dbReference>
<comment type="function">
    <text evidence="6 7">Catalyzes a reversible aldol reaction between acetaldehyde and D-glyceraldehyde 3-phosphate to generate 2-deoxy-D-ribose 5-phosphate.</text>
</comment>
<protein>
    <recommendedName>
        <fullName evidence="7">Deoxyribose-phosphate aldolase</fullName>
        <shortName evidence="7">DERA</shortName>
        <ecNumber evidence="7">4.1.2.4</ecNumber>
    </recommendedName>
    <alternativeName>
        <fullName evidence="7">2-deoxy-D-ribose 5-phosphate aldolase</fullName>
    </alternativeName>
    <alternativeName>
        <fullName evidence="7">Phosphodeoxyriboaldolase</fullName>
        <shortName evidence="7">Deoxyriboaldolase</shortName>
    </alternativeName>
</protein>
<dbReference type="PATRIC" id="fig|889378.3.peg.1192"/>
<dbReference type="CDD" id="cd00959">
    <property type="entry name" value="DeoC"/>
    <property type="match status" value="1"/>
</dbReference>
<dbReference type="PIRSF" id="PIRSF001357">
    <property type="entry name" value="DeoC"/>
    <property type="match status" value="1"/>
</dbReference>
<evidence type="ECO:0000313" key="8">
    <source>
        <dbReference type="EMBL" id="AFG37270.1"/>
    </source>
</evidence>
<dbReference type="FunFam" id="3.20.20.70:FF:000044">
    <property type="entry name" value="Deoxyribose-phosphate aldolase"/>
    <property type="match status" value="1"/>
</dbReference>
<dbReference type="EMBL" id="CP003282">
    <property type="protein sequence ID" value="AFG37270.1"/>
    <property type="molecule type" value="Genomic_DNA"/>
</dbReference>
<evidence type="ECO:0000256" key="5">
    <source>
        <dbReference type="ARBA" id="ARBA00048791"/>
    </source>
</evidence>
<dbReference type="InterPro" id="IPR002915">
    <property type="entry name" value="DeoC/FbaB/LacD_aldolase"/>
</dbReference>
<feature type="active site" description="Proton donor/acceptor" evidence="7">
    <location>
        <position position="180"/>
    </location>
</feature>
<feature type="active site" description="Schiff-base intermediate with acetaldehyde" evidence="7">
    <location>
        <position position="151"/>
    </location>
</feature>
<dbReference type="RefSeq" id="WP_014455259.1">
    <property type="nucleotide sequence ID" value="NC_017098.1"/>
</dbReference>
<keyword evidence="3 7" id="KW-0456">Lyase</keyword>
<reference evidence="9" key="1">
    <citation type="journal article" date="2013" name="Stand. Genomic Sci.">
        <title>Complete genome sequence of the halophilic bacterium Spirochaeta africana type strain (Z-7692(T)) from the alkaline Lake Magadi in the East African Rift.</title>
        <authorList>
            <person name="Liolos K."/>
            <person name="Abt B."/>
            <person name="Scheuner C."/>
            <person name="Teshima H."/>
            <person name="Held B."/>
            <person name="Lapidus A."/>
            <person name="Nolan M."/>
            <person name="Lucas S."/>
            <person name="Deshpande S."/>
            <person name="Cheng J.F."/>
            <person name="Tapia R."/>
            <person name="Goodwin L.A."/>
            <person name="Pitluck S."/>
            <person name="Pagani I."/>
            <person name="Ivanova N."/>
            <person name="Mavromatis K."/>
            <person name="Mikhailova N."/>
            <person name="Huntemann M."/>
            <person name="Pati A."/>
            <person name="Chen A."/>
            <person name="Palaniappan K."/>
            <person name="Land M."/>
            <person name="Rohde M."/>
            <person name="Tindall B.J."/>
            <person name="Detter J.C."/>
            <person name="Goker M."/>
            <person name="Bristow J."/>
            <person name="Eisen J.A."/>
            <person name="Markowitz V."/>
            <person name="Hugenholtz P."/>
            <person name="Woyke T."/>
            <person name="Klenk H.P."/>
            <person name="Kyrpides N.C."/>
        </authorList>
    </citation>
    <scope>NUCLEOTIDE SEQUENCE</scope>
    <source>
        <strain evidence="9">ATCC 700263 / DSM 8902 / Z-7692</strain>
    </source>
</reference>
<evidence type="ECO:0000313" key="9">
    <source>
        <dbReference type="Proteomes" id="UP000007383"/>
    </source>
</evidence>
<dbReference type="InterPro" id="IPR013785">
    <property type="entry name" value="Aldolase_TIM"/>
</dbReference>
<evidence type="ECO:0000256" key="7">
    <source>
        <dbReference type="HAMAP-Rule" id="MF_00114"/>
    </source>
</evidence>